<dbReference type="Proteomes" id="UP000186684">
    <property type="component" value="Unassembled WGS sequence"/>
</dbReference>
<sequence length="202" mass="22165">MRNVLHRAALLCAALLLAGCAAAPVERDPAVSQSEIRALASAFEGLSPAVDPEEAARAARIAITYPLELRALYEVEDGPVLHNTKVNAGLKPRGLCWHWAQDMERRMRQEDFETLALHRAVAPPRNLFRLEHSTLVISANGETMQEGLVLDPWRKGGVLYWAPVPEDPSYDWLPRAVVLASKGYRIPDGASDTLVRVADGAL</sequence>
<evidence type="ECO:0000313" key="2">
    <source>
        <dbReference type="EMBL" id="SIS84417.1"/>
    </source>
</evidence>
<gene>
    <name evidence="2" type="ORF">SAMN05421759_104244</name>
</gene>
<evidence type="ECO:0008006" key="4">
    <source>
        <dbReference type="Google" id="ProtNLM"/>
    </source>
</evidence>
<keyword evidence="3" id="KW-1185">Reference proteome</keyword>
<evidence type="ECO:0000313" key="3">
    <source>
        <dbReference type="Proteomes" id="UP000186684"/>
    </source>
</evidence>
<proteinExistence type="predicted"/>
<organism evidence="2 3">
    <name type="scientific">Roseivivax lentus</name>
    <dbReference type="NCBI Taxonomy" id="633194"/>
    <lineage>
        <taxon>Bacteria</taxon>
        <taxon>Pseudomonadati</taxon>
        <taxon>Pseudomonadota</taxon>
        <taxon>Alphaproteobacteria</taxon>
        <taxon>Rhodobacterales</taxon>
        <taxon>Roseobacteraceae</taxon>
        <taxon>Roseivivax</taxon>
    </lineage>
</organism>
<feature type="signal peptide" evidence="1">
    <location>
        <begin position="1"/>
        <end position="23"/>
    </location>
</feature>
<dbReference type="RefSeq" id="WP_076447692.1">
    <property type="nucleotide sequence ID" value="NZ_FTOQ01000004.1"/>
</dbReference>
<dbReference type="PROSITE" id="PS51257">
    <property type="entry name" value="PROKAR_LIPOPROTEIN"/>
    <property type="match status" value="1"/>
</dbReference>
<protein>
    <recommendedName>
        <fullName evidence="4">Lipoprotein</fullName>
    </recommendedName>
</protein>
<accession>A0A1N7MED9</accession>
<feature type="chain" id="PRO_5013043299" description="Lipoprotein" evidence="1">
    <location>
        <begin position="24"/>
        <end position="202"/>
    </location>
</feature>
<keyword evidence="1" id="KW-0732">Signal</keyword>
<name>A0A1N7MED9_9RHOB</name>
<dbReference type="AlphaFoldDB" id="A0A1N7MED9"/>
<evidence type="ECO:0000256" key="1">
    <source>
        <dbReference type="SAM" id="SignalP"/>
    </source>
</evidence>
<reference evidence="3" key="1">
    <citation type="submission" date="2017-01" db="EMBL/GenBank/DDBJ databases">
        <authorList>
            <person name="Varghese N."/>
            <person name="Submissions S."/>
        </authorList>
    </citation>
    <scope>NUCLEOTIDE SEQUENCE [LARGE SCALE GENOMIC DNA]</scope>
    <source>
        <strain evidence="3">DSM 29430</strain>
    </source>
</reference>
<dbReference type="EMBL" id="FTOQ01000004">
    <property type="protein sequence ID" value="SIS84417.1"/>
    <property type="molecule type" value="Genomic_DNA"/>
</dbReference>
<dbReference type="STRING" id="633194.SAMN05421759_104244"/>